<dbReference type="Gene3D" id="3.60.10.10">
    <property type="entry name" value="Endonuclease/exonuclease/phosphatase"/>
    <property type="match status" value="1"/>
</dbReference>
<feature type="transmembrane region" description="Helical" evidence="2">
    <location>
        <begin position="2040"/>
        <end position="2063"/>
    </location>
</feature>
<feature type="region of interest" description="Disordered" evidence="1">
    <location>
        <begin position="1014"/>
        <end position="1041"/>
    </location>
</feature>
<dbReference type="PANTHER" id="PTHR11319">
    <property type="entry name" value="G PROTEIN-COUPLED RECEPTOR-RELATED"/>
    <property type="match status" value="1"/>
</dbReference>
<feature type="transmembrane region" description="Helical" evidence="2">
    <location>
        <begin position="1960"/>
        <end position="1980"/>
    </location>
</feature>
<organism evidence="4 5">
    <name type="scientific">Emiliania huxleyi (strain CCMP1516)</name>
    <dbReference type="NCBI Taxonomy" id="280463"/>
    <lineage>
        <taxon>Eukaryota</taxon>
        <taxon>Haptista</taxon>
        <taxon>Haptophyta</taxon>
        <taxon>Prymnesiophyceae</taxon>
        <taxon>Isochrysidales</taxon>
        <taxon>Noelaerhabdaceae</taxon>
        <taxon>Emiliania</taxon>
    </lineage>
</organism>
<feature type="compositionally biased region" description="Basic and acidic residues" evidence="1">
    <location>
        <begin position="484"/>
        <end position="503"/>
    </location>
</feature>
<feature type="domain" description="Endonuclease/exonuclease/phosphatase" evidence="3">
    <location>
        <begin position="15"/>
        <end position="270"/>
    </location>
</feature>
<dbReference type="GO" id="GO:0003824">
    <property type="term" value="F:catalytic activity"/>
    <property type="evidence" value="ECO:0007669"/>
    <property type="project" value="InterPro"/>
</dbReference>
<dbReference type="SUPFAM" id="SSF56219">
    <property type="entry name" value="DNase I-like"/>
    <property type="match status" value="1"/>
</dbReference>
<evidence type="ECO:0000313" key="4">
    <source>
        <dbReference type="EnsemblProtists" id="EOD06900"/>
    </source>
</evidence>
<accession>A0A0D3I6L5</accession>
<dbReference type="KEGG" id="ehx:EMIHUDRAFT_106600"/>
<dbReference type="eggNOG" id="ENOG502QSG1">
    <property type="taxonomic scope" value="Eukaryota"/>
</dbReference>
<dbReference type="InterPro" id="IPR005135">
    <property type="entry name" value="Endo/exonuclease/phosphatase"/>
</dbReference>
<feature type="region of interest" description="Disordered" evidence="1">
    <location>
        <begin position="2237"/>
        <end position="2266"/>
    </location>
</feature>
<keyword evidence="2" id="KW-0812">Transmembrane</keyword>
<feature type="transmembrane region" description="Helical" evidence="2">
    <location>
        <begin position="1727"/>
        <end position="1751"/>
    </location>
</feature>
<evidence type="ECO:0000259" key="3">
    <source>
        <dbReference type="Pfam" id="PF03372"/>
    </source>
</evidence>
<protein>
    <recommendedName>
        <fullName evidence="3">Endonuclease/exonuclease/phosphatase domain-containing protein</fullName>
    </recommendedName>
</protein>
<feature type="region of interest" description="Disordered" evidence="1">
    <location>
        <begin position="479"/>
        <end position="503"/>
    </location>
</feature>
<feature type="region of interest" description="Disordered" evidence="1">
    <location>
        <begin position="677"/>
        <end position="696"/>
    </location>
</feature>
<evidence type="ECO:0000256" key="2">
    <source>
        <dbReference type="SAM" id="Phobius"/>
    </source>
</evidence>
<name>A0A0D3I6L5_EMIH1</name>
<dbReference type="RefSeq" id="XP_005759329.1">
    <property type="nucleotide sequence ID" value="XM_005759272.1"/>
</dbReference>
<feature type="region of interest" description="Disordered" evidence="1">
    <location>
        <begin position="349"/>
        <end position="368"/>
    </location>
</feature>
<evidence type="ECO:0000313" key="5">
    <source>
        <dbReference type="Proteomes" id="UP000013827"/>
    </source>
</evidence>
<reference evidence="4" key="2">
    <citation type="submission" date="2024-10" db="UniProtKB">
        <authorList>
            <consortium name="EnsemblProtists"/>
        </authorList>
    </citation>
    <scope>IDENTIFICATION</scope>
</reference>
<feature type="transmembrane region" description="Helical" evidence="2">
    <location>
        <begin position="1615"/>
        <end position="1635"/>
    </location>
</feature>
<dbReference type="Proteomes" id="UP000013827">
    <property type="component" value="Unassembled WGS sequence"/>
</dbReference>
<dbReference type="PaxDb" id="2903-EOD06900"/>
<feature type="region of interest" description="Disordered" evidence="1">
    <location>
        <begin position="610"/>
        <end position="643"/>
    </location>
</feature>
<reference evidence="5" key="1">
    <citation type="journal article" date="2013" name="Nature">
        <title>Pan genome of the phytoplankton Emiliania underpins its global distribution.</title>
        <authorList>
            <person name="Read B.A."/>
            <person name="Kegel J."/>
            <person name="Klute M.J."/>
            <person name="Kuo A."/>
            <person name="Lefebvre S.C."/>
            <person name="Maumus F."/>
            <person name="Mayer C."/>
            <person name="Miller J."/>
            <person name="Monier A."/>
            <person name="Salamov A."/>
            <person name="Young J."/>
            <person name="Aguilar M."/>
            <person name="Claverie J.M."/>
            <person name="Frickenhaus S."/>
            <person name="Gonzalez K."/>
            <person name="Herman E.K."/>
            <person name="Lin Y.C."/>
            <person name="Napier J."/>
            <person name="Ogata H."/>
            <person name="Sarno A.F."/>
            <person name="Shmutz J."/>
            <person name="Schroeder D."/>
            <person name="de Vargas C."/>
            <person name="Verret F."/>
            <person name="von Dassow P."/>
            <person name="Valentin K."/>
            <person name="Van de Peer Y."/>
            <person name="Wheeler G."/>
            <person name="Dacks J.B."/>
            <person name="Delwiche C.F."/>
            <person name="Dyhrman S.T."/>
            <person name="Glockner G."/>
            <person name="John U."/>
            <person name="Richards T."/>
            <person name="Worden A.Z."/>
            <person name="Zhang X."/>
            <person name="Grigoriev I.V."/>
            <person name="Allen A.E."/>
            <person name="Bidle K."/>
            <person name="Borodovsky M."/>
            <person name="Bowler C."/>
            <person name="Brownlee C."/>
            <person name="Cock J.M."/>
            <person name="Elias M."/>
            <person name="Gladyshev V.N."/>
            <person name="Groth M."/>
            <person name="Guda C."/>
            <person name="Hadaegh A."/>
            <person name="Iglesias-Rodriguez M.D."/>
            <person name="Jenkins J."/>
            <person name="Jones B.M."/>
            <person name="Lawson T."/>
            <person name="Leese F."/>
            <person name="Lindquist E."/>
            <person name="Lobanov A."/>
            <person name="Lomsadze A."/>
            <person name="Malik S.B."/>
            <person name="Marsh M.E."/>
            <person name="Mackinder L."/>
            <person name="Mock T."/>
            <person name="Mueller-Roeber B."/>
            <person name="Pagarete A."/>
            <person name="Parker M."/>
            <person name="Probert I."/>
            <person name="Quesneville H."/>
            <person name="Raines C."/>
            <person name="Rensing S.A."/>
            <person name="Riano-Pachon D.M."/>
            <person name="Richier S."/>
            <person name="Rokitta S."/>
            <person name="Shiraiwa Y."/>
            <person name="Soanes D.M."/>
            <person name="van der Giezen M."/>
            <person name="Wahlund T.M."/>
            <person name="Williams B."/>
            <person name="Wilson W."/>
            <person name="Wolfe G."/>
            <person name="Wurch L.L."/>
        </authorList>
    </citation>
    <scope>NUCLEOTIDE SEQUENCE</scope>
</reference>
<keyword evidence="2" id="KW-1133">Transmembrane helix</keyword>
<feature type="transmembrane region" description="Helical" evidence="2">
    <location>
        <begin position="1882"/>
        <end position="1906"/>
    </location>
</feature>
<feature type="compositionally biased region" description="Basic and acidic residues" evidence="1">
    <location>
        <begin position="1022"/>
        <end position="1034"/>
    </location>
</feature>
<feature type="compositionally biased region" description="Polar residues" evidence="1">
    <location>
        <begin position="2237"/>
        <end position="2248"/>
    </location>
</feature>
<sequence length="2266" mass="237575">MLLRVIHLNVHRFANVAAGSSTSAAGSSTVGAVGAALSALHPDLVTLNEVDVAHMPGCLESVSTALSLPFVEFFGHVRGTYGNAILSRYPLSRRKAVHLEGGTEFRFPAGTRKFNGEIAKENEAHRIVRGLLITDVELPSGLRPLGVAVTHLDHMDVAQRRTQLRHIVREAGDGALLLMGDLNALTRSDYSDGAWRRLEERARERKWQLPQHGDLSILRDAKFEDVAVASGSEVQLTAPAREPLYRVDYGWLRGGGAPGTAKTAPPGATITMEAARVHGEVLVSDHLPLVVDLQLGEAASGENSFDHMLKLELVPAAGDKLVLKLSPPPPLADKQASLADNTAVVDSDGGNAVGIPSEPVSLKDGIDTGTGGTCTANTGTGNVPSEGEPAGSLAGVHFAGVSLDAVPEAFTVDDPAGAKAVGIPPESEPSPLKDGIDAGGGNVAGESSPMKSFAKVGVISESVSPSLLGAKACGVKDTPVAKSGTEDVLKKDPAAEKAPDAGAVDSDKAKAMFATHAPRLPAVFWSKFTRPTGPPTAPTGAVKGALKKDIPAATSGAEACVDETGAIKNPALKPATEGDADWKEFPEETAAPAVIDGWKTPSPLRKIERKESPLAEKLAPAGIPDRATPSNPRRKKGRKGASAPIVRTKSIAPVGGNNRFGALLKMDGNEGILGGTGKGATANVETTTNTTPEGSAAGRFPWSKSYNLLRLFGILALICLGTAFALSSYPAPSALLSSQWHESPTSFPAVTTPIAPASLNGFCEVGGIDTSSFVAIVSSDSAPANHPVRARSRVLVSAPRKLVTNSPRAVQGGRDEERFWEALMDKIGEAVGEPLHLIGEPLASVKDLYEKQPAEADLETGPASRNSMERKGEPEIDLVGPVYSSRSGIIARGRDTVLPVNDTSPELRPADAGKPGMLEVRKLVETGLGAPVASMHAGGEWRANDGLTDASRVPTKDLFLQRCRAVNPRLTATLGEPAWPEEVRTVADSNAVESDIFSVPSVCADWQPRGAARAWHAKPRHALTDERSKTDKPPADPPADELSIDLPSPFHFPFTSGTSSSAPGRARQRGQLLAALFLLLGACGGVLLSVRRSTSGRLAQGSRRGARLLLLVALLPLACAPSDHTSGSIDLQVTVGGGSYPSEVSWDLTCSGALIGSGGAPYSGTLSAPPGECTLDMNDSYGDGWNGDLWKGAGYTFTLDSGSYGNETFILALLPPSSPPFPLLPPLSPDFVAASSEAKLRSLIQSASDDVSIYLPPSADFKLSSQISCDGGVVYASSSGAVSIIDSDVSGCSATGDYGVGGVVHAADSGAVSIIGSTVSGCSAVESGGVVYAYDSGVVSIIGSTLVNGRADFGGVVYAYQAGDVEIIGSAVTGCSARYGGVVYARDSGAVSIISSTLTSCSAVDFGGVVYAYENSGAVSISGSNVSGCSAGWDGGVVHAPGSGAVSISGSTVTGCSAGERGGVVYALSSDSLSIAGIDFIDNRAAISGSVLYLSNTPSSISAASFTGNTAGDDNDGGTIQAINSPINWDCRLGSWMPRKGSFFGDFSAGQARCVGNVDPGEASGRRVQEAGLDYCADAFAGPECQLCREPNHYLDADGAACNECVAVGTAAGRMAGTALGLCVAFGLVALAYSVQRGQTEWRKERFIGLPLRIADRTGDAIYKIGLIPKFKILFGFYQVCLVLSTTYSARLPERYTGWTEALAEAVFIDWSGIVLPVQCLPHKSRLVAVAISPIGVIALLLFAGIVLRLCARWRRARRGAGCESGSEVDGATSNVLGGEAQLQEPPSSSAAEPPTALAETDDAAVFSWPAEVALGLLDLTRGGLVLIFLLGPSVSATILRGWSCQGYTTSAPGETLALVEYMRQDASVECGTDEHDSITRLAIGFVVIWPVGSLVLYSALLLACYKPLQAKSPNALTKATAFLHREYKRNWYWWEAADLARKLFLTGFVLLVAEEEDSFVRLVVAVLVCSCYAVAIALVQPYKRFEDNILAVATSLVLLLLFLGASWTTIFLNIELRFPGDEPGQSASAVLGFRSENGLVNWMLVLAAAALLIFLVGTIIAIRRLAKVPTIRLVLTKQPPELALVDGLTWHLFLSHIWSTGQDAVAVIKNELKLLIPGIKIFLDVDDLKDIGSLENYVDRTQELRAQCPEVLQPEIFDRGWAQTTWHRIDEYQRVSLKIISEALLLCSPHYLNLTSLPLFIPGEVSLVLLAKALGATPVSARSSIRDSLSNIGRFTTAPRGSTTSDPVVTEEDSQLEQLPEVEQV</sequence>
<keyword evidence="5" id="KW-1185">Reference proteome</keyword>
<dbReference type="PANTHER" id="PTHR11319:SF35">
    <property type="entry name" value="OUTER MEMBRANE PROTEIN PMPC-RELATED"/>
    <property type="match status" value="1"/>
</dbReference>
<dbReference type="InterPro" id="IPR036691">
    <property type="entry name" value="Endo/exonu/phosph_ase_sf"/>
</dbReference>
<dbReference type="InterPro" id="IPR011050">
    <property type="entry name" value="Pectin_lyase_fold/virulence"/>
</dbReference>
<feature type="region of interest" description="Disordered" evidence="1">
    <location>
        <begin position="853"/>
        <end position="872"/>
    </location>
</feature>
<feature type="transmembrane region" description="Helical" evidence="2">
    <location>
        <begin position="1992"/>
        <end position="2015"/>
    </location>
</feature>
<dbReference type="HOGENOM" id="CLU_001109_0_0_1"/>
<proteinExistence type="predicted"/>
<feature type="transmembrane region" description="Helical" evidence="2">
    <location>
        <begin position="1673"/>
        <end position="1690"/>
    </location>
</feature>
<dbReference type="GeneID" id="17253061"/>
<feature type="compositionally biased region" description="Low complexity" evidence="1">
    <location>
        <begin position="680"/>
        <end position="691"/>
    </location>
</feature>
<dbReference type="SUPFAM" id="SSF51126">
    <property type="entry name" value="Pectin lyase-like"/>
    <property type="match status" value="1"/>
</dbReference>
<dbReference type="Pfam" id="PF03372">
    <property type="entry name" value="Exo_endo_phos"/>
    <property type="match status" value="1"/>
</dbReference>
<dbReference type="EnsemblProtists" id="EOD06900">
    <property type="protein sequence ID" value="EOD06900"/>
    <property type="gene ID" value="EMIHUDRAFT_106600"/>
</dbReference>
<evidence type="ECO:0000256" key="1">
    <source>
        <dbReference type="SAM" id="MobiDB-lite"/>
    </source>
</evidence>
<keyword evidence="2" id="KW-0472">Membrane</keyword>